<evidence type="ECO:0000313" key="8">
    <source>
        <dbReference type="EMBL" id="VCU68490.1"/>
    </source>
</evidence>
<keyword evidence="6 8" id="KW-0560">Oxidoreductase</keyword>
<dbReference type="Gene3D" id="2.60.120.10">
    <property type="entry name" value="Jelly Rolls"/>
    <property type="match status" value="1"/>
</dbReference>
<organism evidence="8 9">
    <name type="scientific">Pigmentiphaga humi</name>
    <dbReference type="NCBI Taxonomy" id="2478468"/>
    <lineage>
        <taxon>Bacteria</taxon>
        <taxon>Pseudomonadati</taxon>
        <taxon>Pseudomonadota</taxon>
        <taxon>Betaproteobacteria</taxon>
        <taxon>Burkholderiales</taxon>
        <taxon>Alcaligenaceae</taxon>
        <taxon>Pigmentiphaga</taxon>
    </lineage>
</organism>
<evidence type="ECO:0000256" key="6">
    <source>
        <dbReference type="ARBA" id="ARBA00023002"/>
    </source>
</evidence>
<dbReference type="PANTHER" id="PTHR15497:SF1">
    <property type="entry name" value="3-HYDROXYANTHRANILATE 3,4-DIOXYGENASE"/>
    <property type="match status" value="1"/>
</dbReference>
<reference evidence="8 9" key="1">
    <citation type="submission" date="2018-10" db="EMBL/GenBank/DDBJ databases">
        <authorList>
            <person name="Criscuolo A."/>
        </authorList>
    </citation>
    <scope>NUCLEOTIDE SEQUENCE [LARGE SCALE GENOMIC DNA]</scope>
    <source>
        <strain evidence="8">DnA1</strain>
    </source>
</reference>
<dbReference type="GO" id="GO:0019363">
    <property type="term" value="P:pyridine nucleotide biosynthetic process"/>
    <property type="evidence" value="ECO:0007669"/>
    <property type="project" value="UniProtKB-KW"/>
</dbReference>
<dbReference type="AlphaFoldDB" id="A0A3P4AYH2"/>
<evidence type="ECO:0000256" key="2">
    <source>
        <dbReference type="ARBA" id="ARBA00002752"/>
    </source>
</evidence>
<name>A0A3P4AYH2_9BURK</name>
<accession>A0A3P4AYH2</accession>
<dbReference type="GO" id="GO:0005737">
    <property type="term" value="C:cytoplasm"/>
    <property type="evidence" value="ECO:0007669"/>
    <property type="project" value="TreeGrafter"/>
</dbReference>
<keyword evidence="3" id="KW-0662">Pyridine nucleotide biosynthesis</keyword>
<keyword evidence="4" id="KW-0479">Metal-binding</keyword>
<evidence type="ECO:0000313" key="9">
    <source>
        <dbReference type="Proteomes" id="UP000277294"/>
    </source>
</evidence>
<dbReference type="RefSeq" id="WP_246012873.1">
    <property type="nucleotide sequence ID" value="NZ_UWPJ01000005.1"/>
</dbReference>
<protein>
    <submittedName>
        <fullName evidence="8">3-hydroxyanthranilate 3,4-dioxygenase</fullName>
        <ecNumber evidence="8">1.13.11.6</ecNumber>
    </submittedName>
</protein>
<evidence type="ECO:0000256" key="3">
    <source>
        <dbReference type="ARBA" id="ARBA00022642"/>
    </source>
</evidence>
<gene>
    <name evidence="8" type="primary">nbaC_1</name>
    <name evidence="8" type="ORF">PIGHUM_00541</name>
</gene>
<comment type="function">
    <text evidence="2">Catalyzes the oxidative ring opening of 3-hydroxyanthranilate to 2-amino-3-carboxymuconate semialdehyde, which spontaneously cyclizes to quinolinate.</text>
</comment>
<dbReference type="SUPFAM" id="SSF51182">
    <property type="entry name" value="RmlC-like cupins"/>
    <property type="match status" value="1"/>
</dbReference>
<keyword evidence="7" id="KW-0408">Iron</keyword>
<evidence type="ECO:0000256" key="5">
    <source>
        <dbReference type="ARBA" id="ARBA00022964"/>
    </source>
</evidence>
<evidence type="ECO:0000256" key="4">
    <source>
        <dbReference type="ARBA" id="ARBA00022723"/>
    </source>
</evidence>
<dbReference type="GO" id="GO:0046874">
    <property type="term" value="P:quinolinate metabolic process"/>
    <property type="evidence" value="ECO:0007669"/>
    <property type="project" value="TreeGrafter"/>
</dbReference>
<evidence type="ECO:0000256" key="1">
    <source>
        <dbReference type="ARBA" id="ARBA00001954"/>
    </source>
</evidence>
<dbReference type="Proteomes" id="UP000277294">
    <property type="component" value="Unassembled WGS sequence"/>
</dbReference>
<comment type="cofactor">
    <cofactor evidence="1">
        <name>Fe(2+)</name>
        <dbReference type="ChEBI" id="CHEBI:29033"/>
    </cofactor>
</comment>
<sequence length="170" mass="19780">MMFKMPIVDLMKEGDKLAESGKRVSVLWQEPESLVFLARGREYRSEFHINPSDEMMYMVKGQMNLHYRTPEGKEEIAVLSQGSVIYTPSGIPHSPRFPPDAYLLVQERKRKPEEIDRFQWFCPSCDAFLHEESCHVADYKADPVSKAYQRFFDSEEFRTCKSCGTVMPKP</sequence>
<dbReference type="PANTHER" id="PTHR15497">
    <property type="entry name" value="3-HYDROXYANTHRANILATE 3,4-DIOXYGENASE"/>
    <property type="match status" value="1"/>
</dbReference>
<dbReference type="GO" id="GO:0000334">
    <property type="term" value="F:3-hydroxyanthranilate 3,4-dioxygenase activity"/>
    <property type="evidence" value="ECO:0007669"/>
    <property type="project" value="UniProtKB-EC"/>
</dbReference>
<keyword evidence="9" id="KW-1185">Reference proteome</keyword>
<dbReference type="CDD" id="cd06123">
    <property type="entry name" value="cupin_HAO"/>
    <property type="match status" value="1"/>
</dbReference>
<keyword evidence="5 8" id="KW-0223">Dioxygenase</keyword>
<dbReference type="InterPro" id="IPR010329">
    <property type="entry name" value="3hydroanth_dOase"/>
</dbReference>
<dbReference type="EC" id="1.13.11.6" evidence="8"/>
<dbReference type="GO" id="GO:0005506">
    <property type="term" value="F:iron ion binding"/>
    <property type="evidence" value="ECO:0007669"/>
    <property type="project" value="InterPro"/>
</dbReference>
<dbReference type="EMBL" id="UWPJ01000005">
    <property type="protein sequence ID" value="VCU68490.1"/>
    <property type="molecule type" value="Genomic_DNA"/>
</dbReference>
<dbReference type="Pfam" id="PF06052">
    <property type="entry name" value="3-HAO"/>
    <property type="match status" value="1"/>
</dbReference>
<proteinExistence type="predicted"/>
<evidence type="ECO:0000256" key="7">
    <source>
        <dbReference type="ARBA" id="ARBA00023004"/>
    </source>
</evidence>
<dbReference type="InterPro" id="IPR011051">
    <property type="entry name" value="RmlC_Cupin_sf"/>
</dbReference>
<dbReference type="InterPro" id="IPR014710">
    <property type="entry name" value="RmlC-like_jellyroll"/>
</dbReference>